<proteinExistence type="inferred from homology"/>
<dbReference type="FunFam" id="2.40.100.10:FF:000001">
    <property type="entry name" value="Peptidyl-prolyl cis-trans isomerase"/>
    <property type="match status" value="1"/>
</dbReference>
<dbReference type="OrthoDB" id="193499at2759"/>
<dbReference type="InterPro" id="IPR002130">
    <property type="entry name" value="Cyclophilin-type_PPIase_dom"/>
</dbReference>
<comment type="similarity">
    <text evidence="4">Belongs to the cyclophilin-type PPIase family.</text>
</comment>
<dbReference type="AlphaFoldDB" id="A0A3M7E7J5"/>
<dbReference type="Proteomes" id="UP000269276">
    <property type="component" value="Unassembled WGS sequence"/>
</dbReference>
<dbReference type="GO" id="GO:0006457">
    <property type="term" value="P:protein folding"/>
    <property type="evidence" value="ECO:0007669"/>
    <property type="project" value="InterPro"/>
</dbReference>
<evidence type="ECO:0000313" key="9">
    <source>
        <dbReference type="Proteomes" id="UP000269276"/>
    </source>
</evidence>
<accession>A0A3M7E7J5</accession>
<evidence type="ECO:0000259" key="7">
    <source>
        <dbReference type="PROSITE" id="PS50072"/>
    </source>
</evidence>
<feature type="domain" description="PPIase cyclophilin-type" evidence="7">
    <location>
        <begin position="70"/>
        <end position="227"/>
    </location>
</feature>
<dbReference type="EMBL" id="QWIP01000119">
    <property type="protein sequence ID" value="RMY72453.1"/>
    <property type="molecule type" value="Genomic_DNA"/>
</dbReference>
<dbReference type="GO" id="GO:0016018">
    <property type="term" value="F:cyclosporin A binding"/>
    <property type="evidence" value="ECO:0007669"/>
    <property type="project" value="TreeGrafter"/>
</dbReference>
<dbReference type="PANTHER" id="PTHR11071:SF561">
    <property type="entry name" value="PEPTIDYL-PROLYL CIS-TRANS ISOMERASE D-RELATED"/>
    <property type="match status" value="1"/>
</dbReference>
<dbReference type="Pfam" id="PF00160">
    <property type="entry name" value="Pro_isomerase"/>
    <property type="match status" value="1"/>
</dbReference>
<sequence length="239" mass="26345">MRAQNTCPFGRLYNHIIAYTLWCWKKAHAGNMIGLQRLLTSALLILTVVFVLFAQSSEAQKGPKITHKVYFDITHGDEELGRVVLGLYGKTVPKTTENFRALATGEKGFGYEGSAFHRVIKDFMIQGGDFTSGDGRGGKSIYGAKFPDENFKLKHTKKGLLSMANAGKDTNGSQFFITTAITSWLDGRHVVFGEVLEGYDIVDKIQNVPKNPGDKPKDTVKIAKSGELEVPEEGTRAEL</sequence>
<evidence type="ECO:0000256" key="1">
    <source>
        <dbReference type="ARBA" id="ARBA00000971"/>
    </source>
</evidence>
<keyword evidence="6" id="KW-1133">Transmembrane helix</keyword>
<feature type="region of interest" description="Disordered" evidence="5">
    <location>
        <begin position="209"/>
        <end position="239"/>
    </location>
</feature>
<feature type="compositionally biased region" description="Basic and acidic residues" evidence="5">
    <location>
        <begin position="212"/>
        <end position="239"/>
    </location>
</feature>
<organism evidence="8 9">
    <name type="scientific">Hortaea werneckii</name>
    <name type="common">Black yeast</name>
    <name type="synonym">Cladosporium werneckii</name>
    <dbReference type="NCBI Taxonomy" id="91943"/>
    <lineage>
        <taxon>Eukaryota</taxon>
        <taxon>Fungi</taxon>
        <taxon>Dikarya</taxon>
        <taxon>Ascomycota</taxon>
        <taxon>Pezizomycotina</taxon>
        <taxon>Dothideomycetes</taxon>
        <taxon>Dothideomycetidae</taxon>
        <taxon>Mycosphaerellales</taxon>
        <taxon>Teratosphaeriaceae</taxon>
        <taxon>Hortaea</taxon>
    </lineage>
</organism>
<dbReference type="VEuPathDB" id="FungiDB:BTJ68_13486"/>
<dbReference type="CDD" id="cd01926">
    <property type="entry name" value="cyclophilin_ABH_like"/>
    <property type="match status" value="1"/>
</dbReference>
<comment type="function">
    <text evidence="4">PPIases accelerate the folding of proteins. It catalyzes the cis-trans isomerization of proline imidic peptide bonds in oligopeptides.</text>
</comment>
<gene>
    <name evidence="8" type="ORF">D0863_04504</name>
</gene>
<keyword evidence="2 4" id="KW-0697">Rotamase</keyword>
<dbReference type="Gene3D" id="2.40.100.10">
    <property type="entry name" value="Cyclophilin-like"/>
    <property type="match status" value="1"/>
</dbReference>
<comment type="catalytic activity">
    <reaction evidence="1 4">
        <text>[protein]-peptidylproline (omega=180) = [protein]-peptidylproline (omega=0)</text>
        <dbReference type="Rhea" id="RHEA:16237"/>
        <dbReference type="Rhea" id="RHEA-COMP:10747"/>
        <dbReference type="Rhea" id="RHEA-COMP:10748"/>
        <dbReference type="ChEBI" id="CHEBI:83833"/>
        <dbReference type="ChEBI" id="CHEBI:83834"/>
        <dbReference type="EC" id="5.2.1.8"/>
    </reaction>
</comment>
<keyword evidence="6" id="KW-0472">Membrane</keyword>
<dbReference type="GO" id="GO:0003755">
    <property type="term" value="F:peptidyl-prolyl cis-trans isomerase activity"/>
    <property type="evidence" value="ECO:0007669"/>
    <property type="project" value="UniProtKB-UniRule"/>
</dbReference>
<name>A0A3M7E7J5_HORWE</name>
<feature type="transmembrane region" description="Helical" evidence="6">
    <location>
        <begin position="34"/>
        <end position="54"/>
    </location>
</feature>
<dbReference type="GO" id="GO:0005783">
    <property type="term" value="C:endoplasmic reticulum"/>
    <property type="evidence" value="ECO:0007669"/>
    <property type="project" value="TreeGrafter"/>
</dbReference>
<evidence type="ECO:0000256" key="6">
    <source>
        <dbReference type="SAM" id="Phobius"/>
    </source>
</evidence>
<dbReference type="PANTHER" id="PTHR11071">
    <property type="entry name" value="PEPTIDYL-PROLYL CIS-TRANS ISOMERASE"/>
    <property type="match status" value="1"/>
</dbReference>
<dbReference type="InterPro" id="IPR029000">
    <property type="entry name" value="Cyclophilin-like_dom_sf"/>
</dbReference>
<evidence type="ECO:0000256" key="3">
    <source>
        <dbReference type="ARBA" id="ARBA00023235"/>
    </source>
</evidence>
<comment type="caution">
    <text evidence="8">The sequence shown here is derived from an EMBL/GenBank/DDBJ whole genome shotgun (WGS) entry which is preliminary data.</text>
</comment>
<dbReference type="SUPFAM" id="SSF50891">
    <property type="entry name" value="Cyclophilin-like"/>
    <property type="match status" value="1"/>
</dbReference>
<protein>
    <recommendedName>
        <fullName evidence="4">Peptidyl-prolyl cis-trans isomerase</fullName>
        <shortName evidence="4">PPIase</shortName>
        <ecNumber evidence="4">5.2.1.8</ecNumber>
    </recommendedName>
</protein>
<evidence type="ECO:0000256" key="2">
    <source>
        <dbReference type="ARBA" id="ARBA00023110"/>
    </source>
</evidence>
<dbReference type="GO" id="GO:0000324">
    <property type="term" value="C:fungal-type vacuole"/>
    <property type="evidence" value="ECO:0007669"/>
    <property type="project" value="TreeGrafter"/>
</dbReference>
<evidence type="ECO:0000313" key="8">
    <source>
        <dbReference type="EMBL" id="RMY72453.1"/>
    </source>
</evidence>
<reference evidence="8 9" key="1">
    <citation type="journal article" date="2018" name="BMC Genomics">
        <title>Genomic evidence for intraspecific hybridization in a clonal and extremely halotolerant yeast.</title>
        <authorList>
            <person name="Gostincar C."/>
            <person name="Stajich J.E."/>
            <person name="Zupancic J."/>
            <person name="Zalar P."/>
            <person name="Gunde-Cimerman N."/>
        </authorList>
    </citation>
    <scope>NUCLEOTIDE SEQUENCE [LARGE SCALE GENOMIC DNA]</scope>
    <source>
        <strain evidence="8 9">EXF-2682</strain>
    </source>
</reference>
<dbReference type="InterPro" id="IPR020892">
    <property type="entry name" value="Cyclophilin-type_PPIase_CS"/>
</dbReference>
<dbReference type="PROSITE" id="PS00170">
    <property type="entry name" value="CSA_PPIASE_1"/>
    <property type="match status" value="1"/>
</dbReference>
<evidence type="ECO:0000256" key="5">
    <source>
        <dbReference type="SAM" id="MobiDB-lite"/>
    </source>
</evidence>
<keyword evidence="3 4" id="KW-0413">Isomerase</keyword>
<dbReference type="PROSITE" id="PS50072">
    <property type="entry name" value="CSA_PPIASE_2"/>
    <property type="match status" value="1"/>
</dbReference>
<dbReference type="PRINTS" id="PR00153">
    <property type="entry name" value="CSAPPISMRASE"/>
</dbReference>
<dbReference type="EC" id="5.2.1.8" evidence="4"/>
<evidence type="ECO:0000256" key="4">
    <source>
        <dbReference type="RuleBase" id="RU363019"/>
    </source>
</evidence>
<keyword evidence="6" id="KW-0812">Transmembrane</keyword>